<dbReference type="STRING" id="1037660.A0A066VLT7"/>
<dbReference type="InterPro" id="IPR013785">
    <property type="entry name" value="Aldolase_TIM"/>
</dbReference>
<dbReference type="PANTHER" id="PTHR12128">
    <property type="entry name" value="DIHYDRODIPICOLINATE SYNTHASE"/>
    <property type="match status" value="1"/>
</dbReference>
<proteinExistence type="predicted"/>
<keyword evidence="4" id="KW-1185">Reference proteome</keyword>
<dbReference type="RefSeq" id="XP_013241654.1">
    <property type="nucleotide sequence ID" value="XM_013386200.1"/>
</dbReference>
<evidence type="ECO:0000256" key="1">
    <source>
        <dbReference type="ARBA" id="ARBA00023239"/>
    </source>
</evidence>
<dbReference type="Proteomes" id="UP000027361">
    <property type="component" value="Unassembled WGS sequence"/>
</dbReference>
<evidence type="ECO:0000256" key="2">
    <source>
        <dbReference type="SAM" id="MobiDB-lite"/>
    </source>
</evidence>
<dbReference type="HOGENOM" id="CLU_049343_0_2_1"/>
<protein>
    <submittedName>
        <fullName evidence="3">Aldolase</fullName>
    </submittedName>
</protein>
<keyword evidence="1" id="KW-0456">Lyase</keyword>
<dbReference type="InterPro" id="IPR002220">
    <property type="entry name" value="DapA-like"/>
</dbReference>
<feature type="compositionally biased region" description="Low complexity" evidence="2">
    <location>
        <begin position="12"/>
        <end position="26"/>
    </location>
</feature>
<dbReference type="InParanoid" id="A0A066VLT7"/>
<comment type="caution">
    <text evidence="3">The sequence shown here is derived from an EMBL/GenBank/DDBJ whole genome shotgun (WGS) entry which is preliminary data.</text>
</comment>
<dbReference type="GeneID" id="25264951"/>
<reference evidence="3 4" key="1">
    <citation type="submission" date="2014-05" db="EMBL/GenBank/DDBJ databases">
        <title>Draft genome sequence of a rare smut relative, Tilletiaria anomala UBC 951.</title>
        <authorList>
            <consortium name="DOE Joint Genome Institute"/>
            <person name="Toome M."/>
            <person name="Kuo A."/>
            <person name="Henrissat B."/>
            <person name="Lipzen A."/>
            <person name="Tritt A."/>
            <person name="Yoshinaga Y."/>
            <person name="Zane M."/>
            <person name="Barry K."/>
            <person name="Grigoriev I.V."/>
            <person name="Spatafora J.W."/>
            <person name="Aimea M.C."/>
        </authorList>
    </citation>
    <scope>NUCLEOTIDE SEQUENCE [LARGE SCALE GENOMIC DNA]</scope>
    <source>
        <strain evidence="3 4">UBC 951</strain>
    </source>
</reference>
<dbReference type="EMBL" id="JMSN01000082">
    <property type="protein sequence ID" value="KDN41243.1"/>
    <property type="molecule type" value="Genomic_DNA"/>
</dbReference>
<sequence length="356" mass="37791">MAPTASPLNGNGSASSTHHTNGSSTSQPNVPGGIYVPIVTPFLSKEQGEELDLPTLQKHCGRLASAGCGIVLMGTNGEASHMTREERQQVISTVRKLLPTTPIIAGTGTGSLKETITLTKDAAQAGADAVLVIAPGYFSAAIGKNQHALKEYFTEVASASPVPVMLYNFPAAAAGIDMDSDLLCSIAEHPNVIGGKLTCSQIGKGARLVSALQAQAAAHAKPVWHVWPGFADVLLPAMTIGMTGVIAGTGNLFPHTLVELYMLIDAAFREKDFGKLEQAQKLQELVGRADWCMAKAGIAGSKWALGHWFYDMGVPRRPLQPLGKEGQQMMLQELQEAMEHERRLAETKGDKFVAKA</sequence>
<organism evidence="3 4">
    <name type="scientific">Tilletiaria anomala (strain ATCC 24038 / CBS 436.72 / UBC 951)</name>
    <dbReference type="NCBI Taxonomy" id="1037660"/>
    <lineage>
        <taxon>Eukaryota</taxon>
        <taxon>Fungi</taxon>
        <taxon>Dikarya</taxon>
        <taxon>Basidiomycota</taxon>
        <taxon>Ustilaginomycotina</taxon>
        <taxon>Exobasidiomycetes</taxon>
        <taxon>Georgefischeriales</taxon>
        <taxon>Tilletiariaceae</taxon>
        <taxon>Tilletiaria</taxon>
    </lineage>
</organism>
<feature type="region of interest" description="Disordered" evidence="2">
    <location>
        <begin position="1"/>
        <end position="31"/>
    </location>
</feature>
<name>A0A066VLT7_TILAU</name>
<feature type="compositionally biased region" description="Polar residues" evidence="2">
    <location>
        <begin position="1"/>
        <end position="11"/>
    </location>
</feature>
<dbReference type="SUPFAM" id="SSF51569">
    <property type="entry name" value="Aldolase"/>
    <property type="match status" value="1"/>
</dbReference>
<evidence type="ECO:0000313" key="3">
    <source>
        <dbReference type="EMBL" id="KDN41243.1"/>
    </source>
</evidence>
<gene>
    <name evidence="3" type="ORF">K437DRAFT_258352</name>
</gene>
<dbReference type="Pfam" id="PF00701">
    <property type="entry name" value="DHDPS"/>
    <property type="match status" value="1"/>
</dbReference>
<dbReference type="PRINTS" id="PR00146">
    <property type="entry name" value="DHPICSNTHASE"/>
</dbReference>
<dbReference type="CDD" id="cd00408">
    <property type="entry name" value="DHDPS-like"/>
    <property type="match status" value="1"/>
</dbReference>
<dbReference type="GO" id="GO:0008840">
    <property type="term" value="F:4-hydroxy-tetrahydrodipicolinate synthase activity"/>
    <property type="evidence" value="ECO:0007669"/>
    <property type="project" value="TreeGrafter"/>
</dbReference>
<dbReference type="OrthoDB" id="191315at2759"/>
<dbReference type="AlphaFoldDB" id="A0A066VLT7"/>
<accession>A0A066VLT7</accession>
<evidence type="ECO:0000313" key="4">
    <source>
        <dbReference type="Proteomes" id="UP000027361"/>
    </source>
</evidence>
<dbReference type="Gene3D" id="3.20.20.70">
    <property type="entry name" value="Aldolase class I"/>
    <property type="match status" value="1"/>
</dbReference>
<dbReference type="PANTHER" id="PTHR12128:SF66">
    <property type="entry name" value="4-HYDROXY-2-OXOGLUTARATE ALDOLASE, MITOCHONDRIAL"/>
    <property type="match status" value="1"/>
</dbReference>
<dbReference type="SMART" id="SM01130">
    <property type="entry name" value="DHDPS"/>
    <property type="match status" value="1"/>
</dbReference>